<proteinExistence type="predicted"/>
<keyword evidence="3" id="KW-1185">Reference proteome</keyword>
<name>A0A369KEQ1_HYPMA</name>
<feature type="region of interest" description="Disordered" evidence="1">
    <location>
        <begin position="192"/>
        <end position="256"/>
    </location>
</feature>
<dbReference type="AlphaFoldDB" id="A0A369KEQ1"/>
<evidence type="ECO:0000313" key="2">
    <source>
        <dbReference type="EMBL" id="RDB30224.1"/>
    </source>
</evidence>
<dbReference type="EMBL" id="LUEZ02000006">
    <property type="protein sequence ID" value="RDB30224.1"/>
    <property type="molecule type" value="Genomic_DNA"/>
</dbReference>
<protein>
    <submittedName>
        <fullName evidence="2">Uncharacterized protein</fullName>
    </submittedName>
</protein>
<evidence type="ECO:0000256" key="1">
    <source>
        <dbReference type="SAM" id="MobiDB-lite"/>
    </source>
</evidence>
<sequence length="1104" mass="124284">MAKKKNAPAAPNKTKKSVPKTKVSFHYLRGGVVQNSIHPQSSKRNVVPERLTGVSDGTDAMDVLRRDNFLGYGFVRIGNQDGKAGPVIQFGTKNDRTVRADKLAALNHNFHIYGYRNKQPVNAIVVMIPISRIQGFQFSQDTIASDGTMRFEMSGDEKLTALTGQHRVHGANQFLNDRVAIKVKLEADIADAMGEDVDEDEDEDKDEDREEDEEEYKDEEDEDKDKDEEDKDEEDEDKDEEDEDKDEEDQDESEAGEWLRVRKIALDAVEQQITGEVWWLAEFYPDTIGDTLQDYLSRNDTSQRYVESIEELMVTTLRKMLYNGMSLAEALALKTGSKYANLLSADHSRLILMRMLKVGSYYRRMAFFSQRKLNEAFMDVHGGILAVIIDHGLSVLANIFSPKDFPSSQEIRSTANDLRKRHAAATARLQRNPDDTTAQHILDAVSGEIQAINDAFADPACQDVPAVPMEFLTEIDPLGKLLLRYVLLGRVNTEGYWKELTGYRNNVGRLVREHAVRLSHDSSHTSGRFDWAMETLPGKPPVFSLMTESTIKGCHEAFQLVPEAIKELSRWFYPVADYSDVKKKNNRDHSSYIFDTVKNSPQLSVNTDRAALKLKIGFMIIELLPVQLAAMEMSIRAQHLAIPRCTDKSVIDEAFEPIYAVLRNAPAPNKGKGKEKVKKVKTDPDGNEKDVGKQAARQLDHDDSVLILRAFLEESMKSVIKLFTTAHNLLLDEAHGRIVAPRSYTDPILRILRDDHKFNLTIPNFTRQYGTLVAAAVFEYLHCRGYRTELLAHSAAGLVRKRFATLLDEASEVNIVSVGAHTTSVQRFLWLDTLVIQCQVSPEQVAELSSGFQTRKNFWTDESSCRKLILSFVQSPLAFMEMDGVYVAPEVAFAALFMKDALEVNTYRRRLRLTDENQVITDDDVERFLIPTFRVAEADQYTNVTSPSVMLVRSTSEAGVQTDPVQIDAMNRTSEDTDMDMDIDFDPDRTIETEDLSSLGDAGSGMQTELPRNINDLFSSAHAGPSMPMMNSTHEEGRHVKPSFSLVLTVEKVPASPDSDLTGLSDFEHQTVVKPSPVKKAASKKRKRDQGSPRKPTRRSVRLN</sequence>
<dbReference type="InParanoid" id="A0A369KEQ1"/>
<feature type="compositionally biased region" description="Acidic residues" evidence="1">
    <location>
        <begin position="193"/>
        <end position="255"/>
    </location>
</feature>
<feature type="compositionally biased region" description="Basic and acidic residues" evidence="1">
    <location>
        <begin position="680"/>
        <end position="695"/>
    </location>
</feature>
<reference evidence="2" key="1">
    <citation type="submission" date="2018-04" db="EMBL/GenBank/DDBJ databases">
        <title>Whole genome sequencing of Hypsizygus marmoreus.</title>
        <authorList>
            <person name="Choi I.-G."/>
            <person name="Min B."/>
            <person name="Kim J.-G."/>
            <person name="Kim S."/>
            <person name="Oh Y.-L."/>
            <person name="Kong W.-S."/>
            <person name="Park H."/>
            <person name="Jeong J."/>
            <person name="Song E.-S."/>
        </authorList>
    </citation>
    <scope>NUCLEOTIDE SEQUENCE [LARGE SCALE GENOMIC DNA]</scope>
    <source>
        <strain evidence="2">51987-8</strain>
    </source>
</reference>
<comment type="caution">
    <text evidence="2">The sequence shown here is derived from an EMBL/GenBank/DDBJ whole genome shotgun (WGS) entry which is preliminary data.</text>
</comment>
<feature type="region of interest" description="Disordered" evidence="1">
    <location>
        <begin position="1056"/>
        <end position="1104"/>
    </location>
</feature>
<feature type="region of interest" description="Disordered" evidence="1">
    <location>
        <begin position="1017"/>
        <end position="1038"/>
    </location>
</feature>
<dbReference type="Proteomes" id="UP000076154">
    <property type="component" value="Unassembled WGS sequence"/>
</dbReference>
<feature type="compositionally biased region" description="Basic residues" evidence="1">
    <location>
        <begin position="1095"/>
        <end position="1104"/>
    </location>
</feature>
<gene>
    <name evidence="2" type="ORF">Hypma_010431</name>
</gene>
<feature type="region of interest" description="Disordered" evidence="1">
    <location>
        <begin position="669"/>
        <end position="695"/>
    </location>
</feature>
<accession>A0A369KEQ1</accession>
<organism evidence="2 3">
    <name type="scientific">Hypsizygus marmoreus</name>
    <name type="common">White beech mushroom</name>
    <name type="synonym">Agaricus marmoreus</name>
    <dbReference type="NCBI Taxonomy" id="39966"/>
    <lineage>
        <taxon>Eukaryota</taxon>
        <taxon>Fungi</taxon>
        <taxon>Dikarya</taxon>
        <taxon>Basidiomycota</taxon>
        <taxon>Agaricomycotina</taxon>
        <taxon>Agaricomycetes</taxon>
        <taxon>Agaricomycetidae</taxon>
        <taxon>Agaricales</taxon>
        <taxon>Tricholomatineae</taxon>
        <taxon>Lyophyllaceae</taxon>
        <taxon>Hypsizygus</taxon>
    </lineage>
</organism>
<evidence type="ECO:0000313" key="3">
    <source>
        <dbReference type="Proteomes" id="UP000076154"/>
    </source>
</evidence>